<feature type="transmembrane region" description="Helical" evidence="1">
    <location>
        <begin position="32"/>
        <end position="50"/>
    </location>
</feature>
<keyword evidence="1" id="KW-0812">Transmembrane</keyword>
<proteinExistence type="predicted"/>
<keyword evidence="1" id="KW-0472">Membrane</keyword>
<dbReference type="EMBL" id="VOHM01000003">
    <property type="protein sequence ID" value="TWT28688.1"/>
    <property type="molecule type" value="Genomic_DNA"/>
</dbReference>
<evidence type="ECO:0000256" key="1">
    <source>
        <dbReference type="SAM" id="Phobius"/>
    </source>
</evidence>
<organism evidence="2 3">
    <name type="scientific">Corynebacterium canis</name>
    <dbReference type="NCBI Taxonomy" id="679663"/>
    <lineage>
        <taxon>Bacteria</taxon>
        <taxon>Bacillati</taxon>
        <taxon>Actinomycetota</taxon>
        <taxon>Actinomycetes</taxon>
        <taxon>Mycobacteriales</taxon>
        <taxon>Corynebacteriaceae</taxon>
        <taxon>Corynebacterium</taxon>
    </lineage>
</organism>
<sequence>MKLREALRRPARLKALLSWWNNDFGSARWQRIAVRLVAWLCIPVFALTGWEIGQSYLRTRDITYVVDTKILVTNPRIEDPDEHQRLIALGKTRDDTVFLGGAVESPDFQRLLVANSGVAEDSFEVTSTATRAARTITLRVTSKDPRISSVVAVRVFVTMQQYLDQHRGSVYLDTGIAPTEPAGITAYYAGVGADWPVSGTVLGMIIGFTVVVVSARLPQLRRGSEDA</sequence>
<dbReference type="RefSeq" id="WP_146323449.1">
    <property type="nucleotide sequence ID" value="NZ_BAABLR010000027.1"/>
</dbReference>
<dbReference type="Proteomes" id="UP000320791">
    <property type="component" value="Unassembled WGS sequence"/>
</dbReference>
<name>A0A5C5URR0_9CORY</name>
<evidence type="ECO:0000313" key="2">
    <source>
        <dbReference type="EMBL" id="TWT28688.1"/>
    </source>
</evidence>
<evidence type="ECO:0008006" key="4">
    <source>
        <dbReference type="Google" id="ProtNLM"/>
    </source>
</evidence>
<evidence type="ECO:0000313" key="3">
    <source>
        <dbReference type="Proteomes" id="UP000320791"/>
    </source>
</evidence>
<feature type="transmembrane region" description="Helical" evidence="1">
    <location>
        <begin position="195"/>
        <end position="215"/>
    </location>
</feature>
<keyword evidence="1" id="KW-1133">Transmembrane helix</keyword>
<comment type="caution">
    <text evidence="2">The sequence shown here is derived from an EMBL/GenBank/DDBJ whole genome shotgun (WGS) entry which is preliminary data.</text>
</comment>
<protein>
    <recommendedName>
        <fullName evidence="4">Capsular polysaccharide biosynthesis protein</fullName>
    </recommendedName>
</protein>
<dbReference type="OrthoDB" id="4410428at2"/>
<keyword evidence="3" id="KW-1185">Reference proteome</keyword>
<reference evidence="2 3" key="1">
    <citation type="submission" date="2019-08" db="EMBL/GenBank/DDBJ databases">
        <authorList>
            <person name="Lei W."/>
        </authorList>
    </citation>
    <scope>NUCLEOTIDE SEQUENCE [LARGE SCALE GENOMIC DNA]</scope>
    <source>
        <strain evidence="2 3">CCUG 58627</strain>
    </source>
</reference>
<gene>
    <name evidence="2" type="ORF">FRX94_02015</name>
</gene>
<accession>A0A5C5URR0</accession>
<dbReference type="AlphaFoldDB" id="A0A5C5URR0"/>